<reference evidence="1 2" key="1">
    <citation type="submission" date="2014-04" db="EMBL/GenBank/DDBJ databases">
        <authorList>
            <consortium name="DOE Joint Genome Institute"/>
            <person name="Kuo A."/>
            <person name="Gay G."/>
            <person name="Dore J."/>
            <person name="Kohler A."/>
            <person name="Nagy L.G."/>
            <person name="Floudas D."/>
            <person name="Copeland A."/>
            <person name="Barry K.W."/>
            <person name="Cichocki N."/>
            <person name="Veneault-Fourrey C."/>
            <person name="LaButti K."/>
            <person name="Lindquist E.A."/>
            <person name="Lipzen A."/>
            <person name="Lundell T."/>
            <person name="Morin E."/>
            <person name="Murat C."/>
            <person name="Sun H."/>
            <person name="Tunlid A."/>
            <person name="Henrissat B."/>
            <person name="Grigoriev I.V."/>
            <person name="Hibbett D.S."/>
            <person name="Martin F."/>
            <person name="Nordberg H.P."/>
            <person name="Cantor M.N."/>
            <person name="Hua S.X."/>
        </authorList>
    </citation>
    <scope>NUCLEOTIDE SEQUENCE [LARGE SCALE GENOMIC DNA]</scope>
    <source>
        <strain evidence="2">h7</strain>
    </source>
</reference>
<dbReference type="HOGENOM" id="CLU_2812670_0_0_1"/>
<organism evidence="1 2">
    <name type="scientific">Hebeloma cylindrosporum</name>
    <dbReference type="NCBI Taxonomy" id="76867"/>
    <lineage>
        <taxon>Eukaryota</taxon>
        <taxon>Fungi</taxon>
        <taxon>Dikarya</taxon>
        <taxon>Basidiomycota</taxon>
        <taxon>Agaricomycotina</taxon>
        <taxon>Agaricomycetes</taxon>
        <taxon>Agaricomycetidae</taxon>
        <taxon>Agaricales</taxon>
        <taxon>Agaricineae</taxon>
        <taxon>Hymenogastraceae</taxon>
        <taxon>Hebeloma</taxon>
    </lineage>
</organism>
<dbReference type="AlphaFoldDB" id="A0A0C3CK29"/>
<gene>
    <name evidence="1" type="ORF">M413DRAFT_25565</name>
</gene>
<proteinExistence type="predicted"/>
<keyword evidence="2" id="KW-1185">Reference proteome</keyword>
<protein>
    <submittedName>
        <fullName evidence="1">Uncharacterized protein</fullName>
    </submittedName>
</protein>
<reference evidence="2" key="2">
    <citation type="submission" date="2015-01" db="EMBL/GenBank/DDBJ databases">
        <title>Evolutionary Origins and Diversification of the Mycorrhizal Mutualists.</title>
        <authorList>
            <consortium name="DOE Joint Genome Institute"/>
            <consortium name="Mycorrhizal Genomics Consortium"/>
            <person name="Kohler A."/>
            <person name="Kuo A."/>
            <person name="Nagy L.G."/>
            <person name="Floudas D."/>
            <person name="Copeland A."/>
            <person name="Barry K.W."/>
            <person name="Cichocki N."/>
            <person name="Veneault-Fourrey C."/>
            <person name="LaButti K."/>
            <person name="Lindquist E.A."/>
            <person name="Lipzen A."/>
            <person name="Lundell T."/>
            <person name="Morin E."/>
            <person name="Murat C."/>
            <person name="Riley R."/>
            <person name="Ohm R."/>
            <person name="Sun H."/>
            <person name="Tunlid A."/>
            <person name="Henrissat B."/>
            <person name="Grigoriev I.V."/>
            <person name="Hibbett D.S."/>
            <person name="Martin F."/>
        </authorList>
    </citation>
    <scope>NUCLEOTIDE SEQUENCE [LARGE SCALE GENOMIC DNA]</scope>
    <source>
        <strain evidence="2">h7</strain>
    </source>
</reference>
<sequence>MTRPFGGISRNFHVESRVRTAAAKLMGCESATTCTTSSTTMIHVRGDHDLDNAYLRTETRQPLTPGG</sequence>
<evidence type="ECO:0000313" key="2">
    <source>
        <dbReference type="Proteomes" id="UP000053424"/>
    </source>
</evidence>
<dbReference type="Proteomes" id="UP000053424">
    <property type="component" value="Unassembled WGS sequence"/>
</dbReference>
<dbReference type="EMBL" id="KN831774">
    <property type="protein sequence ID" value="KIM44086.1"/>
    <property type="molecule type" value="Genomic_DNA"/>
</dbReference>
<evidence type="ECO:0000313" key="1">
    <source>
        <dbReference type="EMBL" id="KIM44086.1"/>
    </source>
</evidence>
<accession>A0A0C3CK29</accession>
<name>A0A0C3CK29_HEBCY</name>